<gene>
    <name evidence="1" type="ORF">KDA_69420</name>
</gene>
<keyword evidence="2" id="KW-1185">Reference proteome</keyword>
<dbReference type="Pfam" id="PF14119">
    <property type="entry name" value="DUF4288"/>
    <property type="match status" value="1"/>
</dbReference>
<dbReference type="OrthoDB" id="165447at2"/>
<protein>
    <recommendedName>
        <fullName evidence="3">DUF4288 domain-containing protein</fullName>
    </recommendedName>
</protein>
<evidence type="ECO:0000313" key="2">
    <source>
        <dbReference type="Proteomes" id="UP000287171"/>
    </source>
</evidence>
<dbReference type="RefSeq" id="WP_126631424.1">
    <property type="nucleotide sequence ID" value="NZ_BIFT01000002.1"/>
</dbReference>
<evidence type="ECO:0008006" key="3">
    <source>
        <dbReference type="Google" id="ProtNLM"/>
    </source>
</evidence>
<organism evidence="1 2">
    <name type="scientific">Dictyobacter alpinus</name>
    <dbReference type="NCBI Taxonomy" id="2014873"/>
    <lineage>
        <taxon>Bacteria</taxon>
        <taxon>Bacillati</taxon>
        <taxon>Chloroflexota</taxon>
        <taxon>Ktedonobacteria</taxon>
        <taxon>Ktedonobacterales</taxon>
        <taxon>Dictyobacteraceae</taxon>
        <taxon>Dictyobacter</taxon>
    </lineage>
</organism>
<name>A0A402BJD5_9CHLR</name>
<sequence>MNIEQGSTDQSYYIAIVLYEAASDAPNYTPLYQESFLLLQASSQAEANEKALLHAKSATTSYQNEYGETITWTLKTIVDVNTALTNTLEDGAELYARHFHNYQAYEAFEPLLSKEEL</sequence>
<reference evidence="2" key="1">
    <citation type="submission" date="2018-12" db="EMBL/GenBank/DDBJ databases">
        <title>Tengunoibacter tsumagoiensis gen. nov., sp. nov., Dictyobacter kobayashii sp. nov., D. alpinus sp. nov., and D. joshuensis sp. nov. and description of Dictyobacteraceae fam. nov. within the order Ktedonobacterales isolated from Tengu-no-mugimeshi.</title>
        <authorList>
            <person name="Wang C.M."/>
            <person name="Zheng Y."/>
            <person name="Sakai Y."/>
            <person name="Toyoda A."/>
            <person name="Minakuchi Y."/>
            <person name="Abe K."/>
            <person name="Yokota A."/>
            <person name="Yabe S."/>
        </authorList>
    </citation>
    <scope>NUCLEOTIDE SEQUENCE [LARGE SCALE GENOMIC DNA]</scope>
    <source>
        <strain evidence="2">Uno16</strain>
    </source>
</reference>
<accession>A0A402BJD5</accession>
<dbReference type="AlphaFoldDB" id="A0A402BJD5"/>
<comment type="caution">
    <text evidence="1">The sequence shown here is derived from an EMBL/GenBank/DDBJ whole genome shotgun (WGS) entry which is preliminary data.</text>
</comment>
<dbReference type="Proteomes" id="UP000287171">
    <property type="component" value="Unassembled WGS sequence"/>
</dbReference>
<evidence type="ECO:0000313" key="1">
    <source>
        <dbReference type="EMBL" id="GCE31458.1"/>
    </source>
</evidence>
<dbReference type="InterPro" id="IPR025630">
    <property type="entry name" value="DUF4288"/>
</dbReference>
<dbReference type="EMBL" id="BIFT01000002">
    <property type="protein sequence ID" value="GCE31458.1"/>
    <property type="molecule type" value="Genomic_DNA"/>
</dbReference>
<proteinExistence type="predicted"/>